<dbReference type="Pfam" id="PF12937">
    <property type="entry name" value="F-box-like"/>
    <property type="match status" value="1"/>
</dbReference>
<keyword evidence="3" id="KW-1185">Reference proteome</keyword>
<dbReference type="AlphaFoldDB" id="A0AAV6X130"/>
<dbReference type="EMBL" id="WHWC01000011">
    <property type="protein sequence ID" value="KAG8374116.1"/>
    <property type="molecule type" value="Genomic_DNA"/>
</dbReference>
<name>A0AAV6X130_9LAMI</name>
<dbReference type="Gene3D" id="1.20.1280.50">
    <property type="match status" value="1"/>
</dbReference>
<dbReference type="SUPFAM" id="SSF81383">
    <property type="entry name" value="F-box domain"/>
    <property type="match status" value="1"/>
</dbReference>
<evidence type="ECO:0000259" key="1">
    <source>
        <dbReference type="PROSITE" id="PS50181"/>
    </source>
</evidence>
<proteinExistence type="predicted"/>
<evidence type="ECO:0000313" key="2">
    <source>
        <dbReference type="EMBL" id="KAG8374116.1"/>
    </source>
</evidence>
<gene>
    <name evidence="2" type="ORF">BUALT_Bualt11G0097500</name>
</gene>
<dbReference type="Pfam" id="PF03478">
    <property type="entry name" value="Beta-prop_KIB1-4"/>
    <property type="match status" value="1"/>
</dbReference>
<dbReference type="InterPro" id="IPR036047">
    <property type="entry name" value="F-box-like_dom_sf"/>
</dbReference>
<dbReference type="PANTHER" id="PTHR33127">
    <property type="entry name" value="TRANSMEMBRANE PROTEIN"/>
    <property type="match status" value="1"/>
</dbReference>
<protein>
    <recommendedName>
        <fullName evidence="1">F-box domain-containing protein</fullName>
    </recommendedName>
</protein>
<evidence type="ECO:0000313" key="3">
    <source>
        <dbReference type="Proteomes" id="UP000826271"/>
    </source>
</evidence>
<dbReference type="InterPro" id="IPR001810">
    <property type="entry name" value="F-box_dom"/>
</dbReference>
<dbReference type="PANTHER" id="PTHR33127:SF5">
    <property type="entry name" value="TRANSMEMBRANE PROTEIN"/>
    <property type="match status" value="1"/>
</dbReference>
<dbReference type="SMART" id="SM00256">
    <property type="entry name" value="FBOX"/>
    <property type="match status" value="1"/>
</dbReference>
<feature type="domain" description="F-box" evidence="1">
    <location>
        <begin position="63"/>
        <end position="114"/>
    </location>
</feature>
<comment type="caution">
    <text evidence="2">The sequence shown here is derived from an EMBL/GenBank/DDBJ whole genome shotgun (WGS) entry which is preliminary data.</text>
</comment>
<dbReference type="CDD" id="cd09917">
    <property type="entry name" value="F-box_SF"/>
    <property type="match status" value="1"/>
</dbReference>
<sequence length="410" mass="47378">MRLATLTSHTLISHTLRLQRKVFVFFNLQIMAGNGRGRCKKMRSLLEIMAESTSVPTVQPLIKEAEPDLPNELLEKIFTQLTLRDNIRVSAVCRRWNTVAISVRVAEKAPWLMVSPPPKSGDIYEFYDPYQRQRYFLELPELRGARFSYAKDGWVLMYKPNTKTIFFFCPYTRERIELPNLSLPLQIAAFSSSPKCPSCVIFTVKNVSPTIVSVSTCRPGETQWTTVNYQTIHPFSCSIWNKIVFCRGLFYCLTVCGCMGVYNPEDSNWAVHSASPPILPEDVNAQGQWLRAKCMAECNGDIYFIHTSRERPVIFKLEQTNGVWVEMEDLGGMTIFANFICSHVRTDLLGNMRNSIYFPKVRFYGKRCFSYSFDNDRYYPGNESLDWSRLDPFNRIWIEAPEDLSPFVQR</sequence>
<dbReference type="InterPro" id="IPR005174">
    <property type="entry name" value="KIB1-4_b-propeller"/>
</dbReference>
<dbReference type="Proteomes" id="UP000826271">
    <property type="component" value="Unassembled WGS sequence"/>
</dbReference>
<organism evidence="2 3">
    <name type="scientific">Buddleja alternifolia</name>
    <dbReference type="NCBI Taxonomy" id="168488"/>
    <lineage>
        <taxon>Eukaryota</taxon>
        <taxon>Viridiplantae</taxon>
        <taxon>Streptophyta</taxon>
        <taxon>Embryophyta</taxon>
        <taxon>Tracheophyta</taxon>
        <taxon>Spermatophyta</taxon>
        <taxon>Magnoliopsida</taxon>
        <taxon>eudicotyledons</taxon>
        <taxon>Gunneridae</taxon>
        <taxon>Pentapetalae</taxon>
        <taxon>asterids</taxon>
        <taxon>lamiids</taxon>
        <taxon>Lamiales</taxon>
        <taxon>Scrophulariaceae</taxon>
        <taxon>Buddlejeae</taxon>
        <taxon>Buddleja</taxon>
    </lineage>
</organism>
<dbReference type="PROSITE" id="PS50181">
    <property type="entry name" value="FBOX"/>
    <property type="match status" value="1"/>
</dbReference>
<accession>A0AAV6X130</accession>
<reference evidence="2" key="1">
    <citation type="submission" date="2019-10" db="EMBL/GenBank/DDBJ databases">
        <authorList>
            <person name="Zhang R."/>
            <person name="Pan Y."/>
            <person name="Wang J."/>
            <person name="Ma R."/>
            <person name="Yu S."/>
        </authorList>
    </citation>
    <scope>NUCLEOTIDE SEQUENCE</scope>
    <source>
        <strain evidence="2">LA-IB0</strain>
        <tissue evidence="2">Leaf</tissue>
    </source>
</reference>